<dbReference type="NCBIfam" id="TIGR01082">
    <property type="entry name" value="murC"/>
    <property type="match status" value="1"/>
</dbReference>
<feature type="domain" description="Mur ligase N-terminal catalytic" evidence="9">
    <location>
        <begin position="20"/>
        <end position="116"/>
    </location>
</feature>
<dbReference type="EMBL" id="CAETWZ010000012">
    <property type="protein sequence ID" value="CAB4367453.1"/>
    <property type="molecule type" value="Genomic_DNA"/>
</dbReference>
<proteinExistence type="predicted"/>
<dbReference type="Gene3D" id="3.40.1190.10">
    <property type="entry name" value="Mur-like, catalytic domain"/>
    <property type="match status" value="1"/>
</dbReference>
<dbReference type="GO" id="GO:0005737">
    <property type="term" value="C:cytoplasm"/>
    <property type="evidence" value="ECO:0007669"/>
    <property type="project" value="UniProtKB-SubCell"/>
</dbReference>
<dbReference type="Gene3D" id="3.90.190.20">
    <property type="entry name" value="Mur ligase, C-terminal domain"/>
    <property type="match status" value="1"/>
</dbReference>
<keyword evidence="7" id="KW-0067">ATP-binding</keyword>
<evidence type="ECO:0000256" key="5">
    <source>
        <dbReference type="ARBA" id="ARBA00022598"/>
    </source>
</evidence>
<name>A0A6J6AF38_9ZZZZ</name>
<evidence type="ECO:0000256" key="6">
    <source>
        <dbReference type="ARBA" id="ARBA00022741"/>
    </source>
</evidence>
<dbReference type="InterPro" id="IPR050061">
    <property type="entry name" value="MurCDEF_pg_biosynth"/>
</dbReference>
<evidence type="ECO:0000313" key="12">
    <source>
        <dbReference type="EMBL" id="CAB4367453.1"/>
    </source>
</evidence>
<evidence type="ECO:0000256" key="7">
    <source>
        <dbReference type="ARBA" id="ARBA00022840"/>
    </source>
</evidence>
<evidence type="ECO:0000256" key="8">
    <source>
        <dbReference type="ARBA" id="ARBA00047833"/>
    </source>
</evidence>
<dbReference type="SUPFAM" id="SSF53244">
    <property type="entry name" value="MurD-like peptide ligases, peptide-binding domain"/>
    <property type="match status" value="1"/>
</dbReference>
<dbReference type="InterPro" id="IPR000713">
    <property type="entry name" value="Mur_ligase_N"/>
</dbReference>
<evidence type="ECO:0000256" key="3">
    <source>
        <dbReference type="ARBA" id="ARBA00012211"/>
    </source>
</evidence>
<dbReference type="UniPathway" id="UPA00219"/>
<dbReference type="PANTHER" id="PTHR43445">
    <property type="entry name" value="UDP-N-ACETYLMURAMATE--L-ALANINE LIGASE-RELATED"/>
    <property type="match status" value="1"/>
</dbReference>
<organism evidence="12">
    <name type="scientific">freshwater metagenome</name>
    <dbReference type="NCBI Taxonomy" id="449393"/>
    <lineage>
        <taxon>unclassified sequences</taxon>
        <taxon>metagenomes</taxon>
        <taxon>ecological metagenomes</taxon>
    </lineage>
</organism>
<keyword evidence="4" id="KW-0963">Cytoplasm</keyword>
<dbReference type="PANTHER" id="PTHR43445:SF3">
    <property type="entry name" value="UDP-N-ACETYLMURAMATE--L-ALANINE LIGASE"/>
    <property type="match status" value="1"/>
</dbReference>
<keyword evidence="6" id="KW-0547">Nucleotide-binding</keyword>
<dbReference type="GO" id="GO:0008763">
    <property type="term" value="F:UDP-N-acetylmuramate-L-alanine ligase activity"/>
    <property type="evidence" value="ECO:0007669"/>
    <property type="project" value="UniProtKB-EC"/>
</dbReference>
<evidence type="ECO:0000256" key="4">
    <source>
        <dbReference type="ARBA" id="ARBA00022490"/>
    </source>
</evidence>
<dbReference type="Pfam" id="PF01225">
    <property type="entry name" value="Mur_ligase"/>
    <property type="match status" value="1"/>
</dbReference>
<evidence type="ECO:0000259" key="10">
    <source>
        <dbReference type="Pfam" id="PF02875"/>
    </source>
</evidence>
<comment type="catalytic activity">
    <reaction evidence="8">
        <text>UDP-N-acetyl-alpha-D-muramate + L-alanine + ATP = UDP-N-acetyl-alpha-D-muramoyl-L-alanine + ADP + phosphate + H(+)</text>
        <dbReference type="Rhea" id="RHEA:23372"/>
        <dbReference type="ChEBI" id="CHEBI:15378"/>
        <dbReference type="ChEBI" id="CHEBI:30616"/>
        <dbReference type="ChEBI" id="CHEBI:43474"/>
        <dbReference type="ChEBI" id="CHEBI:57972"/>
        <dbReference type="ChEBI" id="CHEBI:70757"/>
        <dbReference type="ChEBI" id="CHEBI:83898"/>
        <dbReference type="ChEBI" id="CHEBI:456216"/>
        <dbReference type="EC" id="6.3.2.8"/>
    </reaction>
</comment>
<dbReference type="InterPro" id="IPR013221">
    <property type="entry name" value="Mur_ligase_cen"/>
</dbReference>
<accession>A0A6J6AF38</accession>
<dbReference type="Pfam" id="PF02875">
    <property type="entry name" value="Mur_ligase_C"/>
    <property type="match status" value="1"/>
</dbReference>
<reference evidence="12" key="1">
    <citation type="submission" date="2020-05" db="EMBL/GenBank/DDBJ databases">
        <authorList>
            <person name="Chiriac C."/>
            <person name="Salcher M."/>
            <person name="Ghai R."/>
            <person name="Kavagutti S V."/>
        </authorList>
    </citation>
    <scope>NUCLEOTIDE SEQUENCE</scope>
</reference>
<dbReference type="InterPro" id="IPR004101">
    <property type="entry name" value="Mur_ligase_C"/>
</dbReference>
<dbReference type="InterPro" id="IPR036615">
    <property type="entry name" value="Mur_ligase_C_dom_sf"/>
</dbReference>
<dbReference type="GO" id="GO:0009252">
    <property type="term" value="P:peptidoglycan biosynthetic process"/>
    <property type="evidence" value="ECO:0007669"/>
    <property type="project" value="UniProtKB-UniPathway"/>
</dbReference>
<evidence type="ECO:0000256" key="1">
    <source>
        <dbReference type="ARBA" id="ARBA00004496"/>
    </source>
</evidence>
<dbReference type="EC" id="6.3.2.8" evidence="3"/>
<feature type="domain" description="Mur ligase central" evidence="11">
    <location>
        <begin position="122"/>
        <end position="299"/>
    </location>
</feature>
<dbReference type="Gene3D" id="3.40.50.720">
    <property type="entry name" value="NAD(P)-binding Rossmann-like Domain"/>
    <property type="match status" value="1"/>
</dbReference>
<feature type="domain" description="Mur ligase C-terminal" evidence="10">
    <location>
        <begin position="321"/>
        <end position="454"/>
    </location>
</feature>
<sequence length="468" mass="49471">MYASRRLAEPILSLATRLRCHVIGIGGPGMSALARLLIEMGHEVTGSDQHDSEVVAQLRERGATVFIGHSTSVVQGADVVTYSTAIPSTNVELVEAQRLGIDVRHRSGMLASICAATNAVGVAGTHGKTTTTALLTAMTRAGGLSPSSIIGAEVLDRHERVHGDGSLLIIEADESDGTLDVLPLSSLIVTNIDIDHLDYFETFEGVKQCFSDVAARINGAVVLNADDAGSSELISSLGTDARVTTFGRSELSTVRIVNTSSNVTGTHIEVNVGNQAFSCDLLLRGEHNAMNFAAALAMAIRLGIDPAVACSAASTFTGVARRFTERGSFNGSLLIDDYAHLPAEIEATIEAVRLHPGRRGRIVAVFQPNRFHRIASMADSYGDCFTGADRIVITDVYASGTERIEGVTGELVANAIKAKHVGADVVWAPSRQDTVDAVLTWIKPGDMCVSMGCGDIETFPDDLQATTL</sequence>
<comment type="pathway">
    <text evidence="2">Cell wall biogenesis; peptidoglycan biosynthesis.</text>
</comment>
<keyword evidence="5" id="KW-0436">Ligase</keyword>
<dbReference type="Pfam" id="PF08245">
    <property type="entry name" value="Mur_ligase_M"/>
    <property type="match status" value="1"/>
</dbReference>
<evidence type="ECO:0000259" key="9">
    <source>
        <dbReference type="Pfam" id="PF01225"/>
    </source>
</evidence>
<protein>
    <recommendedName>
        <fullName evidence="3">UDP-N-acetylmuramate--L-alanine ligase</fullName>
        <ecNumber evidence="3">6.3.2.8</ecNumber>
    </recommendedName>
</protein>
<evidence type="ECO:0000256" key="2">
    <source>
        <dbReference type="ARBA" id="ARBA00004752"/>
    </source>
</evidence>
<comment type="subcellular location">
    <subcellularLocation>
        <location evidence="1">Cytoplasm</location>
    </subcellularLocation>
</comment>
<dbReference type="GO" id="GO:0005524">
    <property type="term" value="F:ATP binding"/>
    <property type="evidence" value="ECO:0007669"/>
    <property type="project" value="UniProtKB-KW"/>
</dbReference>
<gene>
    <name evidence="12" type="ORF">UFOPK4179_00236</name>
</gene>
<dbReference type="InterPro" id="IPR036565">
    <property type="entry name" value="Mur-like_cat_sf"/>
</dbReference>
<evidence type="ECO:0000259" key="11">
    <source>
        <dbReference type="Pfam" id="PF08245"/>
    </source>
</evidence>
<dbReference type="SUPFAM" id="SSF51984">
    <property type="entry name" value="MurCD N-terminal domain"/>
    <property type="match status" value="1"/>
</dbReference>
<dbReference type="InterPro" id="IPR005758">
    <property type="entry name" value="UDP-N-AcMur_Ala_ligase_MurC"/>
</dbReference>
<dbReference type="SUPFAM" id="SSF53623">
    <property type="entry name" value="MurD-like peptide ligases, catalytic domain"/>
    <property type="match status" value="1"/>
</dbReference>
<dbReference type="AlphaFoldDB" id="A0A6J6AF38"/>